<keyword evidence="2" id="KW-1185">Reference proteome</keyword>
<protein>
    <submittedName>
        <fullName evidence="1">Uncharacterized protein</fullName>
    </submittedName>
</protein>
<gene>
    <name evidence="1" type="ORF">SAMN04487945_2162</name>
</gene>
<dbReference type="AlphaFoldDB" id="A0A1I0Q157"/>
<accession>A0A1I0Q157</accession>
<dbReference type="RefSeq" id="WP_089669394.1">
    <property type="nucleotide sequence ID" value="NZ_FOJA01000001.1"/>
</dbReference>
<reference evidence="1 2" key="1">
    <citation type="submission" date="2016-10" db="EMBL/GenBank/DDBJ databases">
        <authorList>
            <person name="de Groot N.N."/>
        </authorList>
    </citation>
    <scope>NUCLEOTIDE SEQUENCE [LARGE SCALE GENOMIC DNA]</scope>
    <source>
        <strain evidence="1 2">CGMCC 1.5337</strain>
    </source>
</reference>
<dbReference type="STRING" id="355548.SAMN04487945_2162"/>
<dbReference type="EMBL" id="FOJA01000001">
    <property type="protein sequence ID" value="SEW20517.1"/>
    <property type="molecule type" value="Genomic_DNA"/>
</dbReference>
<evidence type="ECO:0000313" key="1">
    <source>
        <dbReference type="EMBL" id="SEW20517.1"/>
    </source>
</evidence>
<proteinExistence type="predicted"/>
<name>A0A1I0Q157_9EURY</name>
<dbReference type="Proteomes" id="UP000198518">
    <property type="component" value="Unassembled WGS sequence"/>
</dbReference>
<sequence length="140" mass="15341">MSDEYLFALREGHPGIKFHRGVSFDYGRTGGDPIQFIDDEDTVNRLKNKTDKSGNHVFRWVATSELEAVLDAADDAAAAIEAGEHDAILDLLLAAEQKRYGPRVTVLDAIGERSRQIEAESNPDDLADSVTVADVRASIQ</sequence>
<evidence type="ECO:0000313" key="2">
    <source>
        <dbReference type="Proteomes" id="UP000198518"/>
    </source>
</evidence>
<organism evidence="1 2">
    <name type="scientific">Halobacterium jilantaiense</name>
    <dbReference type="NCBI Taxonomy" id="355548"/>
    <lineage>
        <taxon>Archaea</taxon>
        <taxon>Methanobacteriati</taxon>
        <taxon>Methanobacteriota</taxon>
        <taxon>Stenosarchaea group</taxon>
        <taxon>Halobacteria</taxon>
        <taxon>Halobacteriales</taxon>
        <taxon>Halobacteriaceae</taxon>
        <taxon>Halobacterium</taxon>
    </lineage>
</organism>